<feature type="transmembrane region" description="Helical" evidence="6">
    <location>
        <begin position="188"/>
        <end position="208"/>
    </location>
</feature>
<evidence type="ECO:0000256" key="3">
    <source>
        <dbReference type="ARBA" id="ARBA00022692"/>
    </source>
</evidence>
<evidence type="ECO:0000256" key="1">
    <source>
        <dbReference type="ARBA" id="ARBA00004141"/>
    </source>
</evidence>
<feature type="transmembrane region" description="Helical" evidence="6">
    <location>
        <begin position="153"/>
        <end position="176"/>
    </location>
</feature>
<name>A0A4Y8PTP7_9BACL</name>
<sequence length="264" mass="27713">MITALLLMLVGLTAGISGSLVGLGGGFIVVPALTFLFPGMLPAHLSGTSMAMLLVNSLSSTAAYARQQRIDYDAALRFAAVSIPGSILGAVLVGKLTGGMFFTGFGCFLAFVSVLLLFKPKQPLRWPLPPTVSRTIVDGKGERFEYAYHRPTGLLISFVTGFLSSLFGVGGGSLMVPTMTLLLAFPPHIAVATSMLQIVLSAACSTVTHGLLHNIDWFKVLFLAPGALIGGQLGARLARKLPAGALMKVLAVMLLIVAVRLIMK</sequence>
<dbReference type="PANTHER" id="PTHR43701:SF2">
    <property type="entry name" value="MEMBRANE TRANSPORTER PROTEIN YJNA-RELATED"/>
    <property type="match status" value="1"/>
</dbReference>
<keyword evidence="8" id="KW-1185">Reference proteome</keyword>
<comment type="subcellular location">
    <subcellularLocation>
        <location evidence="6">Cell membrane</location>
        <topology evidence="6">Multi-pass membrane protein</topology>
    </subcellularLocation>
    <subcellularLocation>
        <location evidence="1">Membrane</location>
        <topology evidence="1">Multi-pass membrane protein</topology>
    </subcellularLocation>
</comment>
<comment type="caution">
    <text evidence="7">The sequence shown here is derived from an EMBL/GenBank/DDBJ whole genome shotgun (WGS) entry which is preliminary data.</text>
</comment>
<comment type="similarity">
    <text evidence="2 6">Belongs to the 4-toluene sulfonate uptake permease (TSUP) (TC 2.A.102) family.</text>
</comment>
<gene>
    <name evidence="7" type="ORF">B5M42_20930</name>
</gene>
<dbReference type="EMBL" id="MYFO01000037">
    <property type="protein sequence ID" value="TFE84239.1"/>
    <property type="molecule type" value="Genomic_DNA"/>
</dbReference>
<dbReference type="InterPro" id="IPR051598">
    <property type="entry name" value="TSUP/Inactive_protease-like"/>
</dbReference>
<keyword evidence="5 6" id="KW-0472">Membrane</keyword>
<feature type="transmembrane region" description="Helical" evidence="6">
    <location>
        <begin position="220"/>
        <end position="239"/>
    </location>
</feature>
<reference evidence="7 8" key="1">
    <citation type="submission" date="2017-03" db="EMBL/GenBank/DDBJ databases">
        <title>Isolation of Levoglucosan Utilizing Bacteria.</title>
        <authorList>
            <person name="Arya A.S."/>
        </authorList>
    </citation>
    <scope>NUCLEOTIDE SEQUENCE [LARGE SCALE GENOMIC DNA]</scope>
    <source>
        <strain evidence="7 8">MEC069</strain>
    </source>
</reference>
<proteinExistence type="inferred from homology"/>
<feature type="transmembrane region" description="Helical" evidence="6">
    <location>
        <begin position="99"/>
        <end position="118"/>
    </location>
</feature>
<dbReference type="OrthoDB" id="9780109at2"/>
<keyword evidence="3 6" id="KW-0812">Transmembrane</keyword>
<evidence type="ECO:0000256" key="2">
    <source>
        <dbReference type="ARBA" id="ARBA00009142"/>
    </source>
</evidence>
<dbReference type="PANTHER" id="PTHR43701">
    <property type="entry name" value="MEMBRANE TRANSPORTER PROTEIN MJ0441-RELATED"/>
    <property type="match status" value="1"/>
</dbReference>
<evidence type="ECO:0000313" key="8">
    <source>
        <dbReference type="Proteomes" id="UP000298246"/>
    </source>
</evidence>
<dbReference type="Proteomes" id="UP000298246">
    <property type="component" value="Unassembled WGS sequence"/>
</dbReference>
<dbReference type="GO" id="GO:0005886">
    <property type="term" value="C:plasma membrane"/>
    <property type="evidence" value="ECO:0007669"/>
    <property type="project" value="UniProtKB-SubCell"/>
</dbReference>
<evidence type="ECO:0000256" key="4">
    <source>
        <dbReference type="ARBA" id="ARBA00022989"/>
    </source>
</evidence>
<dbReference type="InterPro" id="IPR002781">
    <property type="entry name" value="TM_pro_TauE-like"/>
</dbReference>
<dbReference type="AlphaFoldDB" id="A0A4Y8PTP7"/>
<feature type="transmembrane region" description="Helical" evidence="6">
    <location>
        <begin position="28"/>
        <end position="55"/>
    </location>
</feature>
<feature type="transmembrane region" description="Helical" evidence="6">
    <location>
        <begin position="75"/>
        <end position="93"/>
    </location>
</feature>
<evidence type="ECO:0000313" key="7">
    <source>
        <dbReference type="EMBL" id="TFE84239.1"/>
    </source>
</evidence>
<keyword evidence="4 6" id="KW-1133">Transmembrane helix</keyword>
<organism evidence="7 8">
    <name type="scientific">Paenibacillus athensensis</name>
    <dbReference type="NCBI Taxonomy" id="1967502"/>
    <lineage>
        <taxon>Bacteria</taxon>
        <taxon>Bacillati</taxon>
        <taxon>Bacillota</taxon>
        <taxon>Bacilli</taxon>
        <taxon>Bacillales</taxon>
        <taxon>Paenibacillaceae</taxon>
        <taxon>Paenibacillus</taxon>
    </lineage>
</organism>
<dbReference type="RefSeq" id="WP_134756397.1">
    <property type="nucleotide sequence ID" value="NZ_MYFO02000019.1"/>
</dbReference>
<protein>
    <recommendedName>
        <fullName evidence="6">Probable membrane transporter protein</fullName>
    </recommendedName>
</protein>
<accession>A0A4Y8PTP7</accession>
<evidence type="ECO:0000256" key="5">
    <source>
        <dbReference type="ARBA" id="ARBA00023136"/>
    </source>
</evidence>
<feature type="transmembrane region" description="Helical" evidence="6">
    <location>
        <begin position="245"/>
        <end position="263"/>
    </location>
</feature>
<keyword evidence="6" id="KW-1003">Cell membrane</keyword>
<dbReference type="Pfam" id="PF01925">
    <property type="entry name" value="TauE"/>
    <property type="match status" value="1"/>
</dbReference>
<evidence type="ECO:0000256" key="6">
    <source>
        <dbReference type="RuleBase" id="RU363041"/>
    </source>
</evidence>